<dbReference type="Gene3D" id="2.30.30.110">
    <property type="match status" value="1"/>
</dbReference>
<dbReference type="GO" id="GO:0003677">
    <property type="term" value="F:DNA binding"/>
    <property type="evidence" value="ECO:0007669"/>
    <property type="project" value="InterPro"/>
</dbReference>
<proteinExistence type="inferred from homology"/>
<dbReference type="InterPro" id="IPR019734">
    <property type="entry name" value="TPR_rpt"/>
</dbReference>
<dbReference type="Pfam" id="PF13174">
    <property type="entry name" value="TPR_6"/>
    <property type="match status" value="1"/>
</dbReference>
<evidence type="ECO:0000256" key="2">
    <source>
        <dbReference type="ARBA" id="ARBA00022649"/>
    </source>
</evidence>
<dbReference type="RefSeq" id="WP_185732905.1">
    <property type="nucleotide sequence ID" value="NZ_BHYK01000039.1"/>
</dbReference>
<dbReference type="EMBL" id="BHYK01000039">
    <property type="protein sequence ID" value="GCD12718.1"/>
    <property type="molecule type" value="Genomic_DNA"/>
</dbReference>
<dbReference type="SUPFAM" id="SSF50118">
    <property type="entry name" value="Cell growth inhibitor/plasmid maintenance toxic component"/>
    <property type="match status" value="1"/>
</dbReference>
<keyword evidence="2" id="KW-1277">Toxin-antitoxin system</keyword>
<protein>
    <recommendedName>
        <fullName evidence="5">Tetratricopeptide repeat protein</fullName>
    </recommendedName>
</protein>
<name>A0A401UTD7_9CLOT</name>
<evidence type="ECO:0008006" key="5">
    <source>
        <dbReference type="Google" id="ProtNLM"/>
    </source>
</evidence>
<evidence type="ECO:0000313" key="3">
    <source>
        <dbReference type="EMBL" id="GCD12718.1"/>
    </source>
</evidence>
<dbReference type="InterPro" id="IPR011990">
    <property type="entry name" value="TPR-like_helical_dom_sf"/>
</dbReference>
<comment type="caution">
    <text evidence="3">The sequence shown here is derived from an EMBL/GenBank/DDBJ whole genome shotgun (WGS) entry which is preliminary data.</text>
</comment>
<comment type="similarity">
    <text evidence="1">Belongs to the PemK/MazF family.</text>
</comment>
<keyword evidence="4" id="KW-1185">Reference proteome</keyword>
<dbReference type="AlphaFoldDB" id="A0A401UTD7"/>
<reference evidence="3 4" key="1">
    <citation type="submission" date="2018-11" db="EMBL/GenBank/DDBJ databases">
        <title>Genome sequencing and assembly of Clostridium tagluense strain A121.</title>
        <authorList>
            <person name="Murakami T."/>
            <person name="Segawa T."/>
            <person name="Shcherbakova V.A."/>
            <person name="Mori H."/>
            <person name="Yoshimura Y."/>
        </authorList>
    </citation>
    <scope>NUCLEOTIDE SEQUENCE [LARGE SCALE GENOMIC DNA]</scope>
    <source>
        <strain evidence="3 4">A121</strain>
    </source>
</reference>
<dbReference type="SUPFAM" id="SSF48452">
    <property type="entry name" value="TPR-like"/>
    <property type="match status" value="1"/>
</dbReference>
<dbReference type="InterPro" id="IPR003477">
    <property type="entry name" value="PemK-like"/>
</dbReference>
<sequence length="312" mass="36742">MSRPNYFRWEIWMADCSKYNLENHFVVIISNFKMNNKHKSVHCCIITSKLNSYKSRVDIELLKPSQIACETILTLPKTDLLYKLTDVKDIFTKLEVEKNLEIQFQLSNNFINTDIEQMENFLEKGVLKMGNESKLGNLRNNICNLAVENKYEQVIILCNESIKLASNSSLENRNDFLWHSTYHRSLMFSKLGNKEVALDDARESLKYVPSLRNTLSPKYSYSLWRLANCYENIGDIDGAIQIFKNLCKYYKKVGKTASRIEMIFNIYRLKNNLPKMKYLISLIEKMEFNERDTNKIKETLLKDMRQDVINMQ</sequence>
<organism evidence="3 4">
    <name type="scientific">Clostridium tagluense</name>
    <dbReference type="NCBI Taxonomy" id="360422"/>
    <lineage>
        <taxon>Bacteria</taxon>
        <taxon>Bacillati</taxon>
        <taxon>Bacillota</taxon>
        <taxon>Clostridia</taxon>
        <taxon>Eubacteriales</taxon>
        <taxon>Clostridiaceae</taxon>
        <taxon>Clostridium</taxon>
    </lineage>
</organism>
<dbReference type="Pfam" id="PF02452">
    <property type="entry name" value="PemK_toxin"/>
    <property type="match status" value="1"/>
</dbReference>
<dbReference type="InterPro" id="IPR011067">
    <property type="entry name" value="Plasmid_toxin/cell-grow_inhib"/>
</dbReference>
<evidence type="ECO:0000313" key="4">
    <source>
        <dbReference type="Proteomes" id="UP000287872"/>
    </source>
</evidence>
<dbReference type="Gene3D" id="1.25.40.10">
    <property type="entry name" value="Tetratricopeptide repeat domain"/>
    <property type="match status" value="1"/>
</dbReference>
<gene>
    <name evidence="3" type="ORF">Ctaglu_43410</name>
</gene>
<evidence type="ECO:0000256" key="1">
    <source>
        <dbReference type="ARBA" id="ARBA00007521"/>
    </source>
</evidence>
<dbReference type="Proteomes" id="UP000287872">
    <property type="component" value="Unassembled WGS sequence"/>
</dbReference>
<accession>A0A401UTD7</accession>